<evidence type="ECO:0000256" key="1">
    <source>
        <dbReference type="SAM" id="MobiDB-lite"/>
    </source>
</evidence>
<organism evidence="2 3">
    <name type="scientific">Prorocentrum cordatum</name>
    <dbReference type="NCBI Taxonomy" id="2364126"/>
    <lineage>
        <taxon>Eukaryota</taxon>
        <taxon>Sar</taxon>
        <taxon>Alveolata</taxon>
        <taxon>Dinophyceae</taxon>
        <taxon>Prorocentrales</taxon>
        <taxon>Prorocentraceae</taxon>
        <taxon>Prorocentrum</taxon>
    </lineage>
</organism>
<dbReference type="Proteomes" id="UP001189429">
    <property type="component" value="Unassembled WGS sequence"/>
</dbReference>
<reference evidence="2" key="1">
    <citation type="submission" date="2023-10" db="EMBL/GenBank/DDBJ databases">
        <authorList>
            <person name="Chen Y."/>
            <person name="Shah S."/>
            <person name="Dougan E. K."/>
            <person name="Thang M."/>
            <person name="Chan C."/>
        </authorList>
    </citation>
    <scope>NUCLEOTIDE SEQUENCE [LARGE SCALE GENOMIC DNA]</scope>
</reference>
<feature type="compositionally biased region" description="Basic and acidic residues" evidence="1">
    <location>
        <begin position="88"/>
        <end position="98"/>
    </location>
</feature>
<evidence type="ECO:0000313" key="2">
    <source>
        <dbReference type="EMBL" id="CAK0840499.1"/>
    </source>
</evidence>
<gene>
    <name evidence="2" type="ORF">PCOR1329_LOCUS35931</name>
</gene>
<feature type="compositionally biased region" description="Low complexity" evidence="1">
    <location>
        <begin position="29"/>
        <end position="49"/>
    </location>
</feature>
<evidence type="ECO:0000313" key="3">
    <source>
        <dbReference type="Proteomes" id="UP001189429"/>
    </source>
</evidence>
<sequence>EEEEEEEAGLLAAPASRGSDGAPRSLREGPPSAGVASSAARSVAGGLALHRAPAPPAGIHSAGGQRAAQLEEEAEACALARRGGGRMGEGRAEGERRKGGTGGPKDLSLCRRLRRRSKPASKTNAQLALAYCFASLGL</sequence>
<proteinExistence type="predicted"/>
<feature type="region of interest" description="Disordered" evidence="1">
    <location>
        <begin position="1"/>
        <end position="108"/>
    </location>
</feature>
<protein>
    <submittedName>
        <fullName evidence="2">Uncharacterized protein</fullName>
    </submittedName>
</protein>
<name>A0ABN9T617_9DINO</name>
<accession>A0ABN9T617</accession>
<dbReference type="EMBL" id="CAUYUJ010014385">
    <property type="protein sequence ID" value="CAK0840499.1"/>
    <property type="molecule type" value="Genomic_DNA"/>
</dbReference>
<feature type="non-terminal residue" evidence="2">
    <location>
        <position position="1"/>
    </location>
</feature>
<keyword evidence="3" id="KW-1185">Reference proteome</keyword>
<comment type="caution">
    <text evidence="2">The sequence shown here is derived from an EMBL/GenBank/DDBJ whole genome shotgun (WGS) entry which is preliminary data.</text>
</comment>